<proteinExistence type="inferred from homology"/>
<dbReference type="InterPro" id="IPR018319">
    <property type="entry name" value="SelA-like"/>
</dbReference>
<dbReference type="InterPro" id="IPR015421">
    <property type="entry name" value="PyrdxlP-dep_Trfase_major"/>
</dbReference>
<dbReference type="HAMAP" id="MF_00423">
    <property type="entry name" value="SelA"/>
    <property type="match status" value="1"/>
</dbReference>
<dbReference type="OrthoDB" id="9787096at2"/>
<dbReference type="GO" id="GO:0001514">
    <property type="term" value="P:selenocysteine incorporation"/>
    <property type="evidence" value="ECO:0007669"/>
    <property type="project" value="UniProtKB-UniRule"/>
</dbReference>
<dbReference type="UniPathway" id="UPA00906">
    <property type="reaction ID" value="UER00896"/>
</dbReference>
<dbReference type="InterPro" id="IPR015424">
    <property type="entry name" value="PyrdxlP-dep_Trfase"/>
</dbReference>
<dbReference type="PANTHER" id="PTHR32328">
    <property type="entry name" value="L-SERYL-TRNA(SEC) SELENIUM TRANSFERASE"/>
    <property type="match status" value="1"/>
</dbReference>
<comment type="pathway">
    <text evidence="8">Aminoacyl-tRNA biosynthesis; selenocysteinyl-tRNA(Sec) biosynthesis; selenocysteinyl-tRNA(Sec) from L-seryl-tRNA(Sec) (bacterial route): step 1/1.</text>
</comment>
<dbReference type="Gene3D" id="3.90.1150.180">
    <property type="match status" value="1"/>
</dbReference>
<keyword evidence="5 8" id="KW-0648">Protein biosynthesis</keyword>
<dbReference type="RefSeq" id="WP_152945977.1">
    <property type="nucleotide sequence ID" value="NZ_WHYR01000015.1"/>
</dbReference>
<keyword evidence="12" id="KW-1185">Reference proteome</keyword>
<comment type="function">
    <text evidence="8">Converts seryl-tRNA(Sec) to selenocysteinyl-tRNA(Sec) required for selenoprotein biosynthesis.</text>
</comment>
<name>A0A6N7IR41_9FIRM</name>
<feature type="domain" description="L-seryl-tRNA selenium transferase N-terminal" evidence="10">
    <location>
        <begin position="10"/>
        <end position="49"/>
    </location>
</feature>
<evidence type="ECO:0000256" key="1">
    <source>
        <dbReference type="ARBA" id="ARBA00001933"/>
    </source>
</evidence>
<evidence type="ECO:0000256" key="4">
    <source>
        <dbReference type="ARBA" id="ARBA00022898"/>
    </source>
</evidence>
<reference evidence="11 12" key="1">
    <citation type="submission" date="2019-10" db="EMBL/GenBank/DDBJ databases">
        <title>Comparative genomics of sulfur disproportionating microorganisms.</title>
        <authorList>
            <person name="Ward L.M."/>
            <person name="Bertran E."/>
            <person name="Johnston D."/>
        </authorList>
    </citation>
    <scope>NUCLEOTIDE SEQUENCE [LARGE SCALE GENOMIC DNA]</scope>
    <source>
        <strain evidence="11 12">DSM 14055</strain>
    </source>
</reference>
<dbReference type="Pfam" id="PF03841">
    <property type="entry name" value="SelA"/>
    <property type="match status" value="1"/>
</dbReference>
<evidence type="ECO:0000256" key="6">
    <source>
        <dbReference type="ARBA" id="ARBA00023266"/>
    </source>
</evidence>
<dbReference type="InterPro" id="IPR004534">
    <property type="entry name" value="SelA_trans"/>
</dbReference>
<dbReference type="AlphaFoldDB" id="A0A6N7IR41"/>
<dbReference type="GO" id="GO:0005737">
    <property type="term" value="C:cytoplasm"/>
    <property type="evidence" value="ECO:0007669"/>
    <property type="project" value="UniProtKB-SubCell"/>
</dbReference>
<evidence type="ECO:0000256" key="3">
    <source>
        <dbReference type="ARBA" id="ARBA00022679"/>
    </source>
</evidence>
<dbReference type="PANTHER" id="PTHR32328:SF0">
    <property type="entry name" value="L-SERYL-TRNA(SEC) SELENIUM TRANSFERASE"/>
    <property type="match status" value="1"/>
</dbReference>
<dbReference type="NCBIfam" id="TIGR00474">
    <property type="entry name" value="selA"/>
    <property type="match status" value="1"/>
</dbReference>
<comment type="caution">
    <text evidence="11">The sequence shown here is derived from an EMBL/GenBank/DDBJ whole genome shotgun (WGS) entry which is preliminary data.</text>
</comment>
<evidence type="ECO:0000256" key="7">
    <source>
        <dbReference type="ARBA" id="ARBA00044507"/>
    </source>
</evidence>
<evidence type="ECO:0000259" key="10">
    <source>
        <dbReference type="Pfam" id="PF12390"/>
    </source>
</evidence>
<accession>A0A6N7IR41</accession>
<organism evidence="11 12">
    <name type="scientific">Desulfofundulus thermobenzoicus</name>
    <dbReference type="NCBI Taxonomy" id="29376"/>
    <lineage>
        <taxon>Bacteria</taxon>
        <taxon>Bacillati</taxon>
        <taxon>Bacillota</taxon>
        <taxon>Clostridia</taxon>
        <taxon>Eubacteriales</taxon>
        <taxon>Peptococcaceae</taxon>
        <taxon>Desulfofundulus</taxon>
    </lineage>
</organism>
<protein>
    <recommendedName>
        <fullName evidence="8">L-seryl-tRNA(Sec) selenium transferase</fullName>
        <ecNumber evidence="8">2.9.1.1</ecNumber>
    </recommendedName>
    <alternativeName>
        <fullName evidence="8">Selenocysteine synthase</fullName>
        <shortName evidence="8">Sec synthase</shortName>
    </alternativeName>
    <alternativeName>
        <fullName evidence="8">Selenocysteinyl-tRNA(Sec) synthase</fullName>
    </alternativeName>
</protein>
<comment type="subcellular location">
    <subcellularLocation>
        <location evidence="8">Cytoplasm</location>
    </subcellularLocation>
</comment>
<evidence type="ECO:0000313" key="11">
    <source>
        <dbReference type="EMBL" id="MQL52053.1"/>
    </source>
</evidence>
<sequence>MVAQDKTNLLRQLPSVDEILRAPRTAELLEEYPRPLVVEAVREGLDRWRRAILNNEISGEIRREEILPRLAADIGRLVHHRARRNLRRVINATGVVLHTNLGRAVLSPSAREAVQMVAAGYSNLELNLDSGKRGSRYAPLEGLLARLTGAEAAIVVNNNAAAVLLALSTLAREREVIVSRGQLVEIGGSFRIPEVMAQSGAKLVEVGATNKTYPDDFRRVINQETALLLHVHASNYRIIGFTREITIAELVALGKEYNLPVMSDLGSGFLVDLSGCGLPPEPTVQEVVAAGPDVVTFSGDKLLGGPQAGIIVGRRQYIEKMKKNPLTRAIRIDKMTVAALEATLRAYLEPEKAMVEIPTLYMLTTPLEKLEEEARALAEELQKMAGSLAQIAVERTVSRVGGGAMPTADLPSLAVTVWPCQMNSEELAARLRSSEPAVMGRVQEDRLVLDVRTVLPGERGMLARVVAAALDPERKGAE</sequence>
<comment type="similarity">
    <text evidence="7 8">Belongs to the SelA family.</text>
</comment>
<dbReference type="EC" id="2.9.1.1" evidence="8"/>
<keyword evidence="4 8" id="KW-0663">Pyridoxal phosphate</keyword>
<evidence type="ECO:0000313" key="12">
    <source>
        <dbReference type="Proteomes" id="UP000441717"/>
    </source>
</evidence>
<dbReference type="EMBL" id="WHYR01000015">
    <property type="protein sequence ID" value="MQL52053.1"/>
    <property type="molecule type" value="Genomic_DNA"/>
</dbReference>
<dbReference type="GO" id="GO:0001717">
    <property type="term" value="P:conversion of seryl-tRNAsec to selenocys-tRNAsec"/>
    <property type="evidence" value="ECO:0007669"/>
    <property type="project" value="UniProtKB-UniRule"/>
</dbReference>
<dbReference type="Pfam" id="PF12390">
    <property type="entry name" value="Se-cys_synth_N"/>
    <property type="match status" value="1"/>
</dbReference>
<evidence type="ECO:0000256" key="8">
    <source>
        <dbReference type="HAMAP-Rule" id="MF_00423"/>
    </source>
</evidence>
<gene>
    <name evidence="8" type="primary">selA</name>
    <name evidence="11" type="ORF">GFC01_07180</name>
</gene>
<evidence type="ECO:0000256" key="9">
    <source>
        <dbReference type="PIRSR" id="PIRSR618319-50"/>
    </source>
</evidence>
<keyword evidence="2 8" id="KW-0963">Cytoplasm</keyword>
<evidence type="ECO:0000256" key="5">
    <source>
        <dbReference type="ARBA" id="ARBA00022917"/>
    </source>
</evidence>
<keyword evidence="6 8" id="KW-0711">Selenium</keyword>
<dbReference type="GO" id="GO:0004125">
    <property type="term" value="F:L-seryl-tRNA(Sec) selenium transferase activity"/>
    <property type="evidence" value="ECO:0007669"/>
    <property type="project" value="UniProtKB-UniRule"/>
</dbReference>
<feature type="modified residue" description="N6-(pyridoxal phosphate)lysine" evidence="8 9">
    <location>
        <position position="301"/>
    </location>
</feature>
<dbReference type="Gene3D" id="3.40.640.10">
    <property type="entry name" value="Type I PLP-dependent aspartate aminotransferase-like (Major domain)"/>
    <property type="match status" value="1"/>
</dbReference>
<keyword evidence="3 8" id="KW-0808">Transferase</keyword>
<comment type="catalytic activity">
    <reaction evidence="8">
        <text>L-seryl-tRNA(Sec) + selenophosphate + H(+) = L-selenocysteinyl-tRNA(Sec) + phosphate</text>
        <dbReference type="Rhea" id="RHEA:22728"/>
        <dbReference type="Rhea" id="RHEA-COMP:9742"/>
        <dbReference type="Rhea" id="RHEA-COMP:9743"/>
        <dbReference type="ChEBI" id="CHEBI:15378"/>
        <dbReference type="ChEBI" id="CHEBI:16144"/>
        <dbReference type="ChEBI" id="CHEBI:43474"/>
        <dbReference type="ChEBI" id="CHEBI:78533"/>
        <dbReference type="ChEBI" id="CHEBI:78573"/>
        <dbReference type="EC" id="2.9.1.1"/>
    </reaction>
</comment>
<dbReference type="SUPFAM" id="SSF53383">
    <property type="entry name" value="PLP-dependent transferases"/>
    <property type="match status" value="1"/>
</dbReference>
<comment type="cofactor">
    <cofactor evidence="1 8 9">
        <name>pyridoxal 5'-phosphate</name>
        <dbReference type="ChEBI" id="CHEBI:597326"/>
    </cofactor>
</comment>
<evidence type="ECO:0000256" key="2">
    <source>
        <dbReference type="ARBA" id="ARBA00022490"/>
    </source>
</evidence>
<dbReference type="Proteomes" id="UP000441717">
    <property type="component" value="Unassembled WGS sequence"/>
</dbReference>
<dbReference type="InterPro" id="IPR025862">
    <property type="entry name" value="SelA_trans_N_dom"/>
</dbReference>